<evidence type="ECO:0000256" key="3">
    <source>
        <dbReference type="ARBA" id="ARBA00022598"/>
    </source>
</evidence>
<keyword evidence="4" id="KW-0547">Nucleotide-binding</keyword>
<protein>
    <recommendedName>
        <fullName evidence="2">threonine--tRNA ligase</fullName>
        <ecNumber evidence="2">6.1.1.3</ecNumber>
    </recommendedName>
    <alternativeName>
        <fullName evidence="8">Threonyl-tRNA synthetase</fullName>
    </alternativeName>
</protein>
<dbReference type="SUPFAM" id="SSF81271">
    <property type="entry name" value="TGS-like"/>
    <property type="match status" value="1"/>
</dbReference>
<dbReference type="GeneTree" id="ENSGT00940000154969"/>
<evidence type="ECO:0000256" key="7">
    <source>
        <dbReference type="ARBA" id="ARBA00023146"/>
    </source>
</evidence>
<dbReference type="InterPro" id="IPR004095">
    <property type="entry name" value="TGS"/>
</dbReference>
<evidence type="ECO:0000256" key="1">
    <source>
        <dbReference type="ARBA" id="ARBA00008226"/>
    </source>
</evidence>
<dbReference type="Pfam" id="PF02824">
    <property type="entry name" value="TGS"/>
    <property type="match status" value="1"/>
</dbReference>
<reference evidence="11" key="2">
    <citation type="submission" date="2020-05" db="UniProtKB">
        <authorList>
            <consortium name="Ensembl"/>
        </authorList>
    </citation>
    <scope>IDENTIFICATION</scope>
</reference>
<keyword evidence="6" id="KW-0648">Protein biosynthesis</keyword>
<evidence type="ECO:0000256" key="6">
    <source>
        <dbReference type="ARBA" id="ARBA00022917"/>
    </source>
</evidence>
<evidence type="ECO:0000313" key="11">
    <source>
        <dbReference type="Ensembl" id="ENSXETP00000066614"/>
    </source>
</evidence>
<evidence type="ECO:0000256" key="9">
    <source>
        <dbReference type="ARBA" id="ARBA00049515"/>
    </source>
</evidence>
<keyword evidence="7" id="KW-0030">Aminoacyl-tRNA synthetase</keyword>
<dbReference type="GO" id="GO:0006412">
    <property type="term" value="P:translation"/>
    <property type="evidence" value="ECO:0007669"/>
    <property type="project" value="UniProtKB-KW"/>
</dbReference>
<dbReference type="AlphaFoldDB" id="A0A6I8QDI4"/>
<dbReference type="GO" id="GO:0005524">
    <property type="term" value="F:ATP binding"/>
    <property type="evidence" value="ECO:0007669"/>
    <property type="project" value="UniProtKB-KW"/>
</dbReference>
<dbReference type="EC" id="6.1.1.3" evidence="2"/>
<evidence type="ECO:0000256" key="2">
    <source>
        <dbReference type="ARBA" id="ARBA00013163"/>
    </source>
</evidence>
<keyword evidence="5" id="KW-0067">ATP-binding</keyword>
<evidence type="ECO:0000256" key="5">
    <source>
        <dbReference type="ARBA" id="ARBA00022840"/>
    </source>
</evidence>
<evidence type="ECO:0000256" key="4">
    <source>
        <dbReference type="ARBA" id="ARBA00022741"/>
    </source>
</evidence>
<proteinExistence type="inferred from homology"/>
<evidence type="ECO:0000256" key="8">
    <source>
        <dbReference type="ARBA" id="ARBA00031900"/>
    </source>
</evidence>
<keyword evidence="3" id="KW-0436">Ligase</keyword>
<comment type="catalytic activity">
    <reaction evidence="9">
        <text>tRNA(Thr) + L-threonine + ATP = L-threonyl-tRNA(Thr) + AMP + diphosphate + H(+)</text>
        <dbReference type="Rhea" id="RHEA:24624"/>
        <dbReference type="Rhea" id="RHEA-COMP:9670"/>
        <dbReference type="Rhea" id="RHEA-COMP:9704"/>
        <dbReference type="ChEBI" id="CHEBI:15378"/>
        <dbReference type="ChEBI" id="CHEBI:30616"/>
        <dbReference type="ChEBI" id="CHEBI:33019"/>
        <dbReference type="ChEBI" id="CHEBI:57926"/>
        <dbReference type="ChEBI" id="CHEBI:78442"/>
        <dbReference type="ChEBI" id="CHEBI:78534"/>
        <dbReference type="ChEBI" id="CHEBI:456215"/>
        <dbReference type="EC" id="6.1.1.3"/>
    </reaction>
</comment>
<dbReference type="PROSITE" id="PS51880">
    <property type="entry name" value="TGS"/>
    <property type="match status" value="1"/>
</dbReference>
<feature type="domain" description="TGS" evidence="10">
    <location>
        <begin position="25"/>
        <end position="86"/>
    </location>
</feature>
<reference evidence="11" key="1">
    <citation type="journal article" date="2010" name="Science">
        <title>The genome of the Western clawed frog Xenopus tropicalis.</title>
        <authorList>
            <person name="Hellsten U."/>
            <person name="Harland R.M."/>
            <person name="Gilchrist M.J."/>
            <person name="Hendrix D."/>
            <person name="Jurka J."/>
            <person name="Kapitonov V."/>
            <person name="Ovcharenko I."/>
            <person name="Putnam N.H."/>
            <person name="Shu S."/>
            <person name="Taher L."/>
            <person name="Blitz I.L."/>
            <person name="Blumberg B."/>
            <person name="Dichmann D.S."/>
            <person name="Dubchak I."/>
            <person name="Amaya E."/>
            <person name="Detter J.C."/>
            <person name="Fletcher R."/>
            <person name="Gerhard D.S."/>
            <person name="Goodstein D."/>
            <person name="Graves T."/>
            <person name="Grigoriev I.V."/>
            <person name="Grimwood J."/>
            <person name="Kawashima T."/>
            <person name="Lindquist E."/>
            <person name="Lucas S.M."/>
            <person name="Mead P.E."/>
            <person name="Mitros T."/>
            <person name="Ogino H."/>
            <person name="Ohta Y."/>
            <person name="Poliakov A.V."/>
            <person name="Pollet N."/>
            <person name="Robert J."/>
            <person name="Salamov A."/>
            <person name="Sater A.K."/>
            <person name="Schmutz J."/>
            <person name="Terry A."/>
            <person name="Vize P.D."/>
            <person name="Warren W.C."/>
            <person name="Wells D."/>
            <person name="Wills A."/>
            <person name="Wilson R.K."/>
            <person name="Zimmerman L.B."/>
            <person name="Zorn A.M."/>
            <person name="Grainger R."/>
            <person name="Grammer T."/>
            <person name="Khokha M.K."/>
            <person name="Richardson P.M."/>
            <person name="Rokhsar D.S."/>
        </authorList>
    </citation>
    <scope>NUCLEOTIDE SEQUENCE [LARGE SCALE GENOMIC DNA]</scope>
    <source>
        <strain evidence="11">Nigerian</strain>
    </source>
</reference>
<evidence type="ECO:0000259" key="10">
    <source>
        <dbReference type="PROSITE" id="PS51880"/>
    </source>
</evidence>
<accession>A0A6I8QDI4</accession>
<dbReference type="FunFam" id="3.10.20.30:FF:000006">
    <property type="entry name" value="Threonine--tRNA ligase, cytoplasmic"/>
    <property type="match status" value="1"/>
</dbReference>
<sequence length="146" mass="16601">IVSESYGFLNRPEPTCIHITGMTRKAIKVTLPDGKQVDAESWKSTPYQIAWQQISLADNTVVAKVNGSVWDLDRPLEEDCTLALLKFDDEEGQHVSRQPLACCSQWPQNRCLFLNSCLGGKFWLYKNPVYCQTEPSIAFYSPHRGY</sequence>
<name>A0A6I8QDI4_XENTR</name>
<dbReference type="CDD" id="cd01667">
    <property type="entry name" value="TGS_ThrRS"/>
    <property type="match status" value="1"/>
</dbReference>
<dbReference type="InParanoid" id="A0A6I8QDI4"/>
<dbReference type="GO" id="GO:0004829">
    <property type="term" value="F:threonine-tRNA ligase activity"/>
    <property type="evidence" value="ECO:0007669"/>
    <property type="project" value="UniProtKB-EC"/>
</dbReference>
<organism evidence="11">
    <name type="scientific">Xenopus tropicalis</name>
    <name type="common">Western clawed frog</name>
    <name type="synonym">Silurana tropicalis</name>
    <dbReference type="NCBI Taxonomy" id="8364"/>
    <lineage>
        <taxon>Eukaryota</taxon>
        <taxon>Metazoa</taxon>
        <taxon>Chordata</taxon>
        <taxon>Craniata</taxon>
        <taxon>Vertebrata</taxon>
        <taxon>Euteleostomi</taxon>
        <taxon>Amphibia</taxon>
        <taxon>Batrachia</taxon>
        <taxon>Anura</taxon>
        <taxon>Pipoidea</taxon>
        <taxon>Pipidae</taxon>
        <taxon>Xenopodinae</taxon>
        <taxon>Xenopus</taxon>
        <taxon>Silurana</taxon>
    </lineage>
</organism>
<comment type="similarity">
    <text evidence="1">Belongs to the class-II aminoacyl-tRNA synthetase family.</text>
</comment>
<dbReference type="Ensembl" id="ENSXETT00000096092">
    <property type="protein sequence ID" value="ENSXETP00000066614"/>
    <property type="gene ID" value="ENSXETG00000039357"/>
</dbReference>
<dbReference type="InterPro" id="IPR012675">
    <property type="entry name" value="Beta-grasp_dom_sf"/>
</dbReference>
<dbReference type="Gene3D" id="3.10.20.30">
    <property type="match status" value="1"/>
</dbReference>
<dbReference type="InterPro" id="IPR012676">
    <property type="entry name" value="TGS-like"/>
</dbReference>